<dbReference type="GO" id="GO:0006635">
    <property type="term" value="P:fatty acid beta-oxidation"/>
    <property type="evidence" value="ECO:0007669"/>
    <property type="project" value="TreeGrafter"/>
</dbReference>
<dbReference type="FunFam" id="3.90.226.10:FF:000034">
    <property type="entry name" value="Enoyl-CoA delta isomerase 1"/>
    <property type="match status" value="1"/>
</dbReference>
<evidence type="ECO:0000256" key="4">
    <source>
        <dbReference type="ARBA" id="ARBA00022832"/>
    </source>
</evidence>
<evidence type="ECO:0000256" key="6">
    <source>
        <dbReference type="ARBA" id="ARBA00022990"/>
    </source>
</evidence>
<comment type="pathway">
    <text evidence="2">Lipid metabolism; fatty acid beta-oxidation.</text>
</comment>
<evidence type="ECO:0000256" key="1">
    <source>
        <dbReference type="ARBA" id="ARBA00004305"/>
    </source>
</evidence>
<protein>
    <recommendedName>
        <fullName evidence="15">Enoyl-CoA delta isomerase 1, mitochondrial</fullName>
    </recommendedName>
    <alternativeName>
        <fullName evidence="16">3,2-trans-enoyl-CoA isomerase</fullName>
    </alternativeName>
</protein>
<comment type="subcellular location">
    <subcellularLocation>
        <location evidence="1">Mitochondrion matrix</location>
    </subcellularLocation>
</comment>
<organism evidence="17">
    <name type="scientific">Photinus pyralis</name>
    <name type="common">Common eastern firefly</name>
    <name type="synonym">Lampyris pyralis</name>
    <dbReference type="NCBI Taxonomy" id="7054"/>
    <lineage>
        <taxon>Eukaryota</taxon>
        <taxon>Metazoa</taxon>
        <taxon>Ecdysozoa</taxon>
        <taxon>Arthropoda</taxon>
        <taxon>Hexapoda</taxon>
        <taxon>Insecta</taxon>
        <taxon>Pterygota</taxon>
        <taxon>Neoptera</taxon>
        <taxon>Endopterygota</taxon>
        <taxon>Coleoptera</taxon>
        <taxon>Polyphaga</taxon>
        <taxon>Elateriformia</taxon>
        <taxon>Elateroidea</taxon>
        <taxon>Lampyridae</taxon>
        <taxon>Lampyrinae</taxon>
        <taxon>Photinus</taxon>
    </lineage>
</organism>
<keyword evidence="8" id="KW-0496">Mitochondrion</keyword>
<dbReference type="GO" id="GO:0005759">
    <property type="term" value="C:mitochondrial matrix"/>
    <property type="evidence" value="ECO:0007669"/>
    <property type="project" value="UniProtKB-SubCell"/>
</dbReference>
<evidence type="ECO:0000256" key="7">
    <source>
        <dbReference type="ARBA" id="ARBA00023098"/>
    </source>
</evidence>
<dbReference type="PANTHER" id="PTHR11941:SF45">
    <property type="entry name" value="ENOYL-COA DELTA ISOMERASE 1, MITOCHONDRIAL"/>
    <property type="match status" value="1"/>
</dbReference>
<evidence type="ECO:0000256" key="9">
    <source>
        <dbReference type="ARBA" id="ARBA00023235"/>
    </source>
</evidence>
<keyword evidence="6" id="KW-0007">Acetylation</keyword>
<keyword evidence="7" id="KW-0443">Lipid metabolism</keyword>
<comment type="function">
    <text evidence="14">Key enzyme of fatty acid beta-oxidation. Able to isomerize both 3-cis (3Z) and 3-trans (3E) double bonds into the 2-trans (2E) form in a range of enoyl-CoA species, with a preference for (3Z)-enoyl-CoAs over (3E)-enoyl-CoAs. The catalytic efficiency of this enzyme is not affected by the fatty acyl chain length.</text>
</comment>
<proteinExistence type="predicted"/>
<reference evidence="17" key="1">
    <citation type="journal article" date="2016" name="Sci. Rep.">
        <title>Molecular characterization of firefly nuptial gifts: a multi-omics approach sheds light on postcopulatory sexual selection.</title>
        <authorList>
            <person name="Al-Wathiqui N."/>
            <person name="Fallon T.R."/>
            <person name="South A."/>
            <person name="Weng J.K."/>
            <person name="Lewis S.M."/>
        </authorList>
    </citation>
    <scope>NUCLEOTIDE SEQUENCE</scope>
</reference>
<comment type="catalytic activity">
    <reaction evidence="12">
        <text>(3Z)-dodecenoyl-CoA = (2E)-dodecenoyl-CoA</text>
        <dbReference type="Rhea" id="RHEA:23716"/>
        <dbReference type="ChEBI" id="CHEBI:57330"/>
        <dbReference type="ChEBI" id="CHEBI:58543"/>
        <dbReference type="EC" id="5.3.3.8"/>
    </reaction>
    <physiologicalReaction direction="left-to-right" evidence="12">
        <dbReference type="Rhea" id="RHEA:23717"/>
    </physiologicalReaction>
</comment>
<evidence type="ECO:0000256" key="5">
    <source>
        <dbReference type="ARBA" id="ARBA00022946"/>
    </source>
</evidence>
<evidence type="ECO:0000256" key="11">
    <source>
        <dbReference type="ARBA" id="ARBA00051293"/>
    </source>
</evidence>
<sequence>MMATSLPTVNLNRPPLNVLNLEFVTEFSNVLRGLERDMCPGVVFTSSSDQVFSFGFEISELCDPEPMRFRSFYTVAQNRWMQLYGSSFPTVALINGSAMATGCLLALSCDYRVMVKGHVIGLNEQQVGLVPPTWFTSTMLNTIGHRHTEMGVRLGKLFTTDEALKIGLIDCAVGCEEEGMQEALKFLDKFKNITPKCYAYGKNSLRAPYIKRLKNNQEEDLNVAYEFLKDPVVTEKLKALKTGTLRDIPAVN</sequence>
<dbReference type="GO" id="GO:0004165">
    <property type="term" value="F:delta(3)-delta(2)-enoyl-CoA isomerase activity"/>
    <property type="evidence" value="ECO:0007669"/>
    <property type="project" value="UniProtKB-EC"/>
</dbReference>
<dbReference type="AlphaFoldDB" id="A0A1Y1MDE1"/>
<evidence type="ECO:0000256" key="3">
    <source>
        <dbReference type="ARBA" id="ARBA00011233"/>
    </source>
</evidence>
<dbReference type="SUPFAM" id="SSF52096">
    <property type="entry name" value="ClpP/crotonase"/>
    <property type="match status" value="1"/>
</dbReference>
<dbReference type="CDD" id="cd06558">
    <property type="entry name" value="crotonase-like"/>
    <property type="match status" value="1"/>
</dbReference>
<evidence type="ECO:0000256" key="16">
    <source>
        <dbReference type="ARBA" id="ARBA00083575"/>
    </source>
</evidence>
<evidence type="ECO:0000256" key="15">
    <source>
        <dbReference type="ARBA" id="ARBA00068317"/>
    </source>
</evidence>
<dbReference type="InterPro" id="IPR001753">
    <property type="entry name" value="Enoyl-CoA_hydra/iso"/>
</dbReference>
<dbReference type="Gene3D" id="3.90.226.10">
    <property type="entry name" value="2-enoyl-CoA Hydratase, Chain A, domain 1"/>
    <property type="match status" value="1"/>
</dbReference>
<evidence type="ECO:0000256" key="10">
    <source>
        <dbReference type="ARBA" id="ARBA00050938"/>
    </source>
</evidence>
<evidence type="ECO:0000256" key="13">
    <source>
        <dbReference type="ARBA" id="ARBA00052542"/>
    </source>
</evidence>
<evidence type="ECO:0000256" key="14">
    <source>
        <dbReference type="ARBA" id="ARBA00056147"/>
    </source>
</evidence>
<comment type="catalytic activity">
    <reaction evidence="10">
        <text>(3Z)-decenoyl-CoA = (2E)-decenoyl-CoA</text>
        <dbReference type="Rhea" id="RHEA:77195"/>
        <dbReference type="ChEBI" id="CHEBI:61406"/>
        <dbReference type="ChEBI" id="CHEBI:195601"/>
    </reaction>
    <physiologicalReaction direction="left-to-right" evidence="10">
        <dbReference type="Rhea" id="RHEA:77196"/>
    </physiologicalReaction>
</comment>
<keyword evidence="4" id="KW-0276">Fatty acid metabolism</keyword>
<dbReference type="EMBL" id="GEZM01036019">
    <property type="protein sequence ID" value="JAV83018.1"/>
    <property type="molecule type" value="Transcribed_RNA"/>
</dbReference>
<comment type="subunit">
    <text evidence="3">Homotrimer.</text>
</comment>
<dbReference type="Pfam" id="PF00378">
    <property type="entry name" value="ECH_1"/>
    <property type="match status" value="1"/>
</dbReference>
<keyword evidence="5" id="KW-0809">Transit peptide</keyword>
<name>A0A1Y1MDE1_PHOPY</name>
<comment type="catalytic activity">
    <reaction evidence="11">
        <text>(2E)-tetradecenoyl-CoA = (3Z)-tetradecenoyl-CoA</text>
        <dbReference type="Rhea" id="RHEA:29847"/>
        <dbReference type="ChEBI" id="CHEBI:61405"/>
        <dbReference type="ChEBI" id="CHEBI:61968"/>
    </reaction>
    <physiologicalReaction direction="right-to-left" evidence="11">
        <dbReference type="Rhea" id="RHEA:29849"/>
    </physiologicalReaction>
</comment>
<keyword evidence="9" id="KW-0413">Isomerase</keyword>
<dbReference type="PANTHER" id="PTHR11941">
    <property type="entry name" value="ENOYL-COA HYDRATASE-RELATED"/>
    <property type="match status" value="1"/>
</dbReference>
<accession>A0A1Y1MDE1</accession>
<dbReference type="InterPro" id="IPR029045">
    <property type="entry name" value="ClpP/crotonase-like_dom_sf"/>
</dbReference>
<evidence type="ECO:0000256" key="8">
    <source>
        <dbReference type="ARBA" id="ARBA00023128"/>
    </source>
</evidence>
<evidence type="ECO:0000313" key="17">
    <source>
        <dbReference type="EMBL" id="JAV83018.1"/>
    </source>
</evidence>
<comment type="catalytic activity">
    <reaction evidence="13">
        <text>(3Z)-octenoyl-CoA = (2E)-octenoyl-CoA</text>
        <dbReference type="Rhea" id="RHEA:46044"/>
        <dbReference type="ChEBI" id="CHEBI:62242"/>
        <dbReference type="ChEBI" id="CHEBI:85640"/>
    </reaction>
    <physiologicalReaction direction="left-to-right" evidence="13">
        <dbReference type="Rhea" id="RHEA:46045"/>
    </physiologicalReaction>
</comment>
<evidence type="ECO:0000256" key="2">
    <source>
        <dbReference type="ARBA" id="ARBA00005005"/>
    </source>
</evidence>
<evidence type="ECO:0000256" key="12">
    <source>
        <dbReference type="ARBA" id="ARBA00052376"/>
    </source>
</evidence>